<keyword evidence="5 7" id="KW-0472">Membrane</keyword>
<evidence type="ECO:0000256" key="4">
    <source>
        <dbReference type="ARBA" id="ARBA00022692"/>
    </source>
</evidence>
<keyword evidence="11" id="KW-0675">Receptor</keyword>
<dbReference type="InterPro" id="IPR012910">
    <property type="entry name" value="Plug_dom"/>
</dbReference>
<reference evidence="11 12" key="1">
    <citation type="submission" date="2016-11" db="EMBL/GenBank/DDBJ databases">
        <authorList>
            <person name="Jaros S."/>
            <person name="Januszkiewicz K."/>
            <person name="Wedrychowicz H."/>
        </authorList>
    </citation>
    <scope>NUCLEOTIDE SEQUENCE [LARGE SCALE GENOMIC DNA]</scope>
    <source>
        <strain evidence="11 12">DSM 26910</strain>
    </source>
</reference>
<protein>
    <submittedName>
        <fullName evidence="11">Outer membrane receptor proteins, mostly Fe transport</fullName>
    </submittedName>
</protein>
<keyword evidence="3 7" id="KW-1134">Transmembrane beta strand</keyword>
<evidence type="ECO:0000259" key="10">
    <source>
        <dbReference type="Pfam" id="PF14905"/>
    </source>
</evidence>
<evidence type="ECO:0000313" key="11">
    <source>
        <dbReference type="EMBL" id="SHE82774.1"/>
    </source>
</evidence>
<gene>
    <name evidence="11" type="ORF">SAMN05444274_102503</name>
</gene>
<dbReference type="PANTHER" id="PTHR40980">
    <property type="entry name" value="PLUG DOMAIN-CONTAINING PROTEIN"/>
    <property type="match status" value="1"/>
</dbReference>
<keyword evidence="12" id="KW-1185">Reference proteome</keyword>
<dbReference type="PANTHER" id="PTHR40980:SF4">
    <property type="entry name" value="TONB-DEPENDENT RECEPTOR-LIKE BETA-BARREL DOMAIN-CONTAINING PROTEIN"/>
    <property type="match status" value="1"/>
</dbReference>
<comment type="subcellular location">
    <subcellularLocation>
        <location evidence="1 7">Cell outer membrane</location>
        <topology evidence="1 7">Multi-pass membrane protein</topology>
    </subcellularLocation>
</comment>
<evidence type="ECO:0000256" key="2">
    <source>
        <dbReference type="ARBA" id="ARBA00022448"/>
    </source>
</evidence>
<evidence type="ECO:0000259" key="9">
    <source>
        <dbReference type="Pfam" id="PF07715"/>
    </source>
</evidence>
<dbReference type="InterPro" id="IPR036942">
    <property type="entry name" value="Beta-barrel_TonB_sf"/>
</dbReference>
<evidence type="ECO:0000256" key="8">
    <source>
        <dbReference type="SAM" id="SignalP"/>
    </source>
</evidence>
<comment type="similarity">
    <text evidence="7">Belongs to the TonB-dependent receptor family.</text>
</comment>
<dbReference type="InterPro" id="IPR037066">
    <property type="entry name" value="Plug_dom_sf"/>
</dbReference>
<dbReference type="InterPro" id="IPR041700">
    <property type="entry name" value="OMP_b-brl_3"/>
</dbReference>
<proteinExistence type="inferred from homology"/>
<dbReference type="SUPFAM" id="SSF56935">
    <property type="entry name" value="Porins"/>
    <property type="match status" value="1"/>
</dbReference>
<dbReference type="Pfam" id="PF07715">
    <property type="entry name" value="Plug"/>
    <property type="match status" value="1"/>
</dbReference>
<name>A0A1M4WNI5_9BACT</name>
<organism evidence="11 12">
    <name type="scientific">Mariniphaga anaerophila</name>
    <dbReference type="NCBI Taxonomy" id="1484053"/>
    <lineage>
        <taxon>Bacteria</taxon>
        <taxon>Pseudomonadati</taxon>
        <taxon>Bacteroidota</taxon>
        <taxon>Bacteroidia</taxon>
        <taxon>Marinilabiliales</taxon>
        <taxon>Prolixibacteraceae</taxon>
        <taxon>Mariniphaga</taxon>
    </lineage>
</organism>
<dbReference type="EMBL" id="FQUM01000002">
    <property type="protein sequence ID" value="SHE82774.1"/>
    <property type="molecule type" value="Genomic_DNA"/>
</dbReference>
<dbReference type="Gene3D" id="2.40.170.20">
    <property type="entry name" value="TonB-dependent receptor, beta-barrel domain"/>
    <property type="match status" value="1"/>
</dbReference>
<keyword evidence="6 7" id="KW-0998">Cell outer membrane</keyword>
<sequence length="803" mass="91145">MKHFFSLLFICICSIQVFAKGEGVISGRVIDSVTKEPLPYATVTVNSEEQLVTGTVTNVDGRFTIDGVNEGNYTVSCSFVGYNSKEIPLLIGRLNTIFDLGRITLEPSSENIDEVIVSAKKEIVSSGLDKKSFDVAKNVSQSGGSVLDAMRNLPGVTIDQESKVLLRGSDKVSVLIDGKQSSLTGFGNQKGLDNIPASSIEKIEIINNPSAKYDARGMAGIINIIYKKEKETGFNGEAGFNFGLGELSQRKSNLPNIMDKYSFTPKYNPSISLNYRTEKANLFLQSDGIVRSKVNSNEFSTRKYSDGTPDVISQFLENRTQQEYNIKVGFDWFMNDKNTLTLFALFEDEYHIDRGHVPYDYLTNGKRKRFWTWAEDENTRFINYAANFKHKFAEPGHEIEAGYLYTKGGEDELFPFTDSSAVRNSTDETHLKVDEIVSNWNVDYVKPLRSGRVELGTKVQLRRIPISYKINPGENSILDPNLGDWSEYNENIYALYCNYVFESKKVDIEGGMRLENTGVKYDIDPENIYYTTNDDYNYLSLFPNVRVTYKINVGNKLSAFVNRRVDRPGEFELRPFPKYDDPEILKTGNPYLRPQFTNTFELAYKTNWTNGSVYLSGFYRTITDIFSRIYTNGNTTGETIINTIPQNLGKGSNLGFELAFDHKITSFWNMNGSFLWYANQINAFSGTSIYPQPQPFHFEENKSNTWNLKLNNNLELPWNTEMQATAIYYAPDIIPQGKTEDRFSFDVGLKKILMNGKAELMLSAVDLFNTFGISQVIEGENFTLNTENYYETQVITLGIKYKF</sequence>
<evidence type="ECO:0000256" key="1">
    <source>
        <dbReference type="ARBA" id="ARBA00004571"/>
    </source>
</evidence>
<dbReference type="Proteomes" id="UP000184164">
    <property type="component" value="Unassembled WGS sequence"/>
</dbReference>
<dbReference type="OrthoDB" id="905812at2"/>
<accession>A0A1M4WNI5</accession>
<dbReference type="Gene3D" id="2.60.40.1120">
    <property type="entry name" value="Carboxypeptidase-like, regulatory domain"/>
    <property type="match status" value="1"/>
</dbReference>
<evidence type="ECO:0000256" key="3">
    <source>
        <dbReference type="ARBA" id="ARBA00022452"/>
    </source>
</evidence>
<feature type="domain" description="Outer membrane protein beta-barrel" evidence="10">
    <location>
        <begin position="390"/>
        <end position="801"/>
    </location>
</feature>
<feature type="signal peptide" evidence="8">
    <location>
        <begin position="1"/>
        <end position="19"/>
    </location>
</feature>
<dbReference type="Pfam" id="PF14905">
    <property type="entry name" value="OMP_b-brl_3"/>
    <property type="match status" value="1"/>
</dbReference>
<dbReference type="Gene3D" id="2.170.130.10">
    <property type="entry name" value="TonB-dependent receptor, plug domain"/>
    <property type="match status" value="1"/>
</dbReference>
<keyword evidence="2 7" id="KW-0813">Transport</keyword>
<dbReference type="PROSITE" id="PS52016">
    <property type="entry name" value="TONB_DEPENDENT_REC_3"/>
    <property type="match status" value="1"/>
</dbReference>
<dbReference type="InterPro" id="IPR008969">
    <property type="entry name" value="CarboxyPept-like_regulatory"/>
</dbReference>
<dbReference type="AlphaFoldDB" id="A0A1M4WNI5"/>
<dbReference type="SUPFAM" id="SSF49464">
    <property type="entry name" value="Carboxypeptidase regulatory domain-like"/>
    <property type="match status" value="1"/>
</dbReference>
<dbReference type="GO" id="GO:0009279">
    <property type="term" value="C:cell outer membrane"/>
    <property type="evidence" value="ECO:0007669"/>
    <property type="project" value="UniProtKB-SubCell"/>
</dbReference>
<dbReference type="InterPro" id="IPR039426">
    <property type="entry name" value="TonB-dep_rcpt-like"/>
</dbReference>
<evidence type="ECO:0000256" key="7">
    <source>
        <dbReference type="PROSITE-ProRule" id="PRU01360"/>
    </source>
</evidence>
<evidence type="ECO:0000313" key="12">
    <source>
        <dbReference type="Proteomes" id="UP000184164"/>
    </source>
</evidence>
<dbReference type="Pfam" id="PF13715">
    <property type="entry name" value="CarbopepD_reg_2"/>
    <property type="match status" value="1"/>
</dbReference>
<feature type="domain" description="TonB-dependent receptor plug" evidence="9">
    <location>
        <begin position="141"/>
        <end position="221"/>
    </location>
</feature>
<keyword evidence="8" id="KW-0732">Signal</keyword>
<evidence type="ECO:0000256" key="6">
    <source>
        <dbReference type="ARBA" id="ARBA00023237"/>
    </source>
</evidence>
<dbReference type="STRING" id="1484053.SAMN05444274_102503"/>
<dbReference type="RefSeq" id="WP_072999722.1">
    <property type="nucleotide sequence ID" value="NZ_FQUM01000002.1"/>
</dbReference>
<keyword evidence="4 7" id="KW-0812">Transmembrane</keyword>
<evidence type="ECO:0000256" key="5">
    <source>
        <dbReference type="ARBA" id="ARBA00023136"/>
    </source>
</evidence>
<feature type="chain" id="PRO_5009908150" evidence="8">
    <location>
        <begin position="20"/>
        <end position="803"/>
    </location>
</feature>